<gene>
    <name evidence="4" type="ORF">A3Q56_05090</name>
</gene>
<dbReference type="InterPro" id="IPR018247">
    <property type="entry name" value="EF_Hand_1_Ca_BS"/>
</dbReference>
<dbReference type="Proteomes" id="UP000078046">
    <property type="component" value="Unassembled WGS sequence"/>
</dbReference>
<feature type="non-terminal residue" evidence="4">
    <location>
        <position position="141"/>
    </location>
</feature>
<feature type="domain" description="EF-hand" evidence="3">
    <location>
        <begin position="9"/>
        <end position="44"/>
    </location>
</feature>
<dbReference type="InterPro" id="IPR011992">
    <property type="entry name" value="EF-hand-dom_pair"/>
</dbReference>
<dbReference type="OrthoDB" id="26525at2759"/>
<dbReference type="Pfam" id="PF13499">
    <property type="entry name" value="EF-hand_7"/>
    <property type="match status" value="1"/>
</dbReference>
<evidence type="ECO:0000256" key="2">
    <source>
        <dbReference type="ARBA" id="ARBA00022837"/>
    </source>
</evidence>
<dbReference type="CDD" id="cd00051">
    <property type="entry name" value="EFh"/>
    <property type="match status" value="2"/>
</dbReference>
<accession>A0A177AYS4</accession>
<dbReference type="PROSITE" id="PS50222">
    <property type="entry name" value="EF_HAND_2"/>
    <property type="match status" value="3"/>
</dbReference>
<dbReference type="PRINTS" id="PR00450">
    <property type="entry name" value="RECOVERIN"/>
</dbReference>
<sequence>MGSVNFTKDEIEEYREIFHIFDKDEDGKINIKEIGSILNSLGQGIGDHDLHVTIRMVDEDGNGDVNFEEFLQLMSLIQKTDSEDKISAIFTIFDSDSDGYLSTAELKRIMENMGENINLLEASIMIAIGTSNTSSTKINRK</sequence>
<dbReference type="InterPro" id="IPR002048">
    <property type="entry name" value="EF_hand_dom"/>
</dbReference>
<dbReference type="PROSITE" id="PS00018">
    <property type="entry name" value="EF_HAND_1"/>
    <property type="match status" value="3"/>
</dbReference>
<proteinExistence type="predicted"/>
<dbReference type="InterPro" id="IPR050230">
    <property type="entry name" value="CALM/Myosin/TropC-like"/>
</dbReference>
<evidence type="ECO:0000256" key="1">
    <source>
        <dbReference type="ARBA" id="ARBA00022737"/>
    </source>
</evidence>
<dbReference type="GO" id="GO:0016460">
    <property type="term" value="C:myosin II complex"/>
    <property type="evidence" value="ECO:0007669"/>
    <property type="project" value="TreeGrafter"/>
</dbReference>
<evidence type="ECO:0000313" key="5">
    <source>
        <dbReference type="Proteomes" id="UP000078046"/>
    </source>
</evidence>
<keyword evidence="5" id="KW-1185">Reference proteome</keyword>
<dbReference type="EMBL" id="LWCA01000727">
    <property type="protein sequence ID" value="OAF67187.1"/>
    <property type="molecule type" value="Genomic_DNA"/>
</dbReference>
<dbReference type="AlphaFoldDB" id="A0A177AYS4"/>
<comment type="caution">
    <text evidence="4">The sequence shown here is derived from an EMBL/GenBank/DDBJ whole genome shotgun (WGS) entry which is preliminary data.</text>
</comment>
<dbReference type="SMART" id="SM00054">
    <property type="entry name" value="EFh"/>
    <property type="match status" value="3"/>
</dbReference>
<organism evidence="4 5">
    <name type="scientific">Intoshia linei</name>
    <dbReference type="NCBI Taxonomy" id="1819745"/>
    <lineage>
        <taxon>Eukaryota</taxon>
        <taxon>Metazoa</taxon>
        <taxon>Spiralia</taxon>
        <taxon>Lophotrochozoa</taxon>
        <taxon>Mesozoa</taxon>
        <taxon>Orthonectida</taxon>
        <taxon>Rhopaluridae</taxon>
        <taxon>Intoshia</taxon>
    </lineage>
</organism>
<dbReference type="Gene3D" id="1.10.238.10">
    <property type="entry name" value="EF-hand"/>
    <property type="match status" value="2"/>
</dbReference>
<dbReference type="PANTHER" id="PTHR23048:SF0">
    <property type="entry name" value="CALMODULIN LIKE 3"/>
    <property type="match status" value="1"/>
</dbReference>
<dbReference type="FunFam" id="1.10.238.10:FF:000178">
    <property type="entry name" value="Calmodulin-2 A"/>
    <property type="match status" value="1"/>
</dbReference>
<dbReference type="PANTHER" id="PTHR23048">
    <property type="entry name" value="MYOSIN LIGHT CHAIN 1, 3"/>
    <property type="match status" value="1"/>
</dbReference>
<keyword evidence="1" id="KW-0677">Repeat</keyword>
<feature type="domain" description="EF-hand" evidence="3">
    <location>
        <begin position="45"/>
        <end position="80"/>
    </location>
</feature>
<evidence type="ECO:0000259" key="3">
    <source>
        <dbReference type="PROSITE" id="PS50222"/>
    </source>
</evidence>
<dbReference type="Pfam" id="PF13405">
    <property type="entry name" value="EF-hand_6"/>
    <property type="match status" value="1"/>
</dbReference>
<evidence type="ECO:0000313" key="4">
    <source>
        <dbReference type="EMBL" id="OAF67187.1"/>
    </source>
</evidence>
<reference evidence="4 5" key="1">
    <citation type="submission" date="2016-04" db="EMBL/GenBank/DDBJ databases">
        <title>The genome of Intoshia linei affirms orthonectids as highly simplified spiralians.</title>
        <authorList>
            <person name="Mikhailov K.V."/>
            <person name="Slusarev G.S."/>
            <person name="Nikitin M.A."/>
            <person name="Logacheva M.D."/>
            <person name="Penin A."/>
            <person name="Aleoshin V."/>
            <person name="Panchin Y.V."/>
        </authorList>
    </citation>
    <scope>NUCLEOTIDE SEQUENCE [LARGE SCALE GENOMIC DNA]</scope>
    <source>
        <strain evidence="4">Intl2013</strain>
        <tissue evidence="4">Whole animal</tissue>
    </source>
</reference>
<feature type="domain" description="EF-hand" evidence="3">
    <location>
        <begin position="81"/>
        <end position="116"/>
    </location>
</feature>
<protein>
    <recommendedName>
        <fullName evidence="3">EF-hand domain-containing protein</fullName>
    </recommendedName>
</protein>
<dbReference type="SUPFAM" id="SSF47473">
    <property type="entry name" value="EF-hand"/>
    <property type="match status" value="1"/>
</dbReference>
<name>A0A177AYS4_9BILA</name>
<keyword evidence="2" id="KW-0106">Calcium</keyword>
<dbReference type="GO" id="GO:0005509">
    <property type="term" value="F:calcium ion binding"/>
    <property type="evidence" value="ECO:0007669"/>
    <property type="project" value="InterPro"/>
</dbReference>